<dbReference type="VEuPathDB" id="FungiDB:CXQ85_002058"/>
<proteinExistence type="inferred from homology"/>
<dbReference type="PROSITE" id="PS51384">
    <property type="entry name" value="FAD_FR"/>
    <property type="match status" value="1"/>
</dbReference>
<dbReference type="InterPro" id="IPR001433">
    <property type="entry name" value="OxRdtase_FAD/NAD-bd"/>
</dbReference>
<dbReference type="Gene3D" id="2.40.30.10">
    <property type="entry name" value="Translation factors"/>
    <property type="match status" value="1"/>
</dbReference>
<evidence type="ECO:0000256" key="6">
    <source>
        <dbReference type="ARBA" id="ARBA00022617"/>
    </source>
</evidence>
<evidence type="ECO:0000256" key="4">
    <source>
        <dbReference type="ARBA" id="ARBA00012229"/>
    </source>
</evidence>
<evidence type="ECO:0000256" key="9">
    <source>
        <dbReference type="ARBA" id="ARBA00022827"/>
    </source>
</evidence>
<accession>A0A2V1ASK1</accession>
<dbReference type="CDD" id="cd19754">
    <property type="entry name" value="FHb_fungal-globin"/>
    <property type="match status" value="1"/>
</dbReference>
<keyword evidence="9" id="KW-0274">FAD</keyword>
<keyword evidence="11" id="KW-0408">Iron</keyword>
<dbReference type="PANTHER" id="PTHR43396:SF3">
    <property type="entry name" value="FLAVOHEMOPROTEIN"/>
    <property type="match status" value="1"/>
</dbReference>
<dbReference type="SUPFAM" id="SSF52343">
    <property type="entry name" value="Ferredoxin reductase-like, C-terminal NADP-linked domain"/>
    <property type="match status" value="1"/>
</dbReference>
<name>A0A2V1ASK1_9ASCO</name>
<dbReference type="CDD" id="cd06184">
    <property type="entry name" value="flavohem_like_fad_nad_binding"/>
    <property type="match status" value="1"/>
</dbReference>
<evidence type="ECO:0000256" key="1">
    <source>
        <dbReference type="ARBA" id="ARBA00001970"/>
    </source>
</evidence>
<dbReference type="STRING" id="45357.A0A2V1ASK1"/>
<dbReference type="Pfam" id="PF00175">
    <property type="entry name" value="NAD_binding_1"/>
    <property type="match status" value="1"/>
</dbReference>
<dbReference type="GO" id="GO:0019825">
    <property type="term" value="F:oxygen binding"/>
    <property type="evidence" value="ECO:0007669"/>
    <property type="project" value="InterPro"/>
</dbReference>
<evidence type="ECO:0000256" key="13">
    <source>
        <dbReference type="ARBA" id="ARBA00048649"/>
    </source>
</evidence>
<comment type="catalytic activity">
    <reaction evidence="14">
        <text>2 nitric oxide + NADPH + 2 O2 = 2 nitrate + NADP(+) + H(+)</text>
        <dbReference type="Rhea" id="RHEA:19465"/>
        <dbReference type="ChEBI" id="CHEBI:15378"/>
        <dbReference type="ChEBI" id="CHEBI:15379"/>
        <dbReference type="ChEBI" id="CHEBI:16480"/>
        <dbReference type="ChEBI" id="CHEBI:17632"/>
        <dbReference type="ChEBI" id="CHEBI:57783"/>
        <dbReference type="ChEBI" id="CHEBI:58349"/>
        <dbReference type="EC" id="1.14.12.17"/>
    </reaction>
</comment>
<dbReference type="GO" id="GO:0046872">
    <property type="term" value="F:metal ion binding"/>
    <property type="evidence" value="ECO:0007669"/>
    <property type="project" value="UniProtKB-KW"/>
</dbReference>
<evidence type="ECO:0000313" key="17">
    <source>
        <dbReference type="EMBL" id="PVH20273.1"/>
    </source>
</evidence>
<evidence type="ECO:0000256" key="11">
    <source>
        <dbReference type="ARBA" id="ARBA00023004"/>
    </source>
</evidence>
<dbReference type="SUPFAM" id="SSF63380">
    <property type="entry name" value="Riboflavin synthase domain-like"/>
    <property type="match status" value="1"/>
</dbReference>
<dbReference type="PRINTS" id="PR00409">
    <property type="entry name" value="PHDIOXRDTASE"/>
</dbReference>
<dbReference type="GeneID" id="37007389"/>
<dbReference type="InterPro" id="IPR017927">
    <property type="entry name" value="FAD-bd_FR_type"/>
</dbReference>
<dbReference type="GO" id="GO:0008941">
    <property type="term" value="F:nitric oxide dioxygenase NAD(P)H activity"/>
    <property type="evidence" value="ECO:0007669"/>
    <property type="project" value="UniProtKB-EC"/>
</dbReference>
<reference evidence="17 18" key="1">
    <citation type="submission" date="2017-12" db="EMBL/GenBank/DDBJ databases">
        <title>Genome Sequence of a Multidrug-Resistant Candida haemulonii Isolate from a Patient with Chronic Leg Ulcers in Israel.</title>
        <authorList>
            <person name="Chow N.A."/>
            <person name="Gade L."/>
            <person name="Batra D."/>
            <person name="Rowe L.A."/>
            <person name="Ben-Ami R."/>
            <person name="Loparev V.N."/>
            <person name="Litvintseva A.P."/>
        </authorList>
    </citation>
    <scope>NUCLEOTIDE SEQUENCE [LARGE SCALE GENOMIC DNA]</scope>
    <source>
        <strain evidence="17 18">B11899</strain>
    </source>
</reference>
<dbReference type="Pfam" id="PF00970">
    <property type="entry name" value="FAD_binding_6"/>
    <property type="match status" value="1"/>
</dbReference>
<dbReference type="Gene3D" id="1.10.490.10">
    <property type="entry name" value="Globins"/>
    <property type="match status" value="1"/>
</dbReference>
<dbReference type="AlphaFoldDB" id="A0A2V1ASK1"/>
<organism evidence="17 18">
    <name type="scientific">Candidozyma haemuli</name>
    <dbReference type="NCBI Taxonomy" id="45357"/>
    <lineage>
        <taxon>Eukaryota</taxon>
        <taxon>Fungi</taxon>
        <taxon>Dikarya</taxon>
        <taxon>Ascomycota</taxon>
        <taxon>Saccharomycotina</taxon>
        <taxon>Pichiomycetes</taxon>
        <taxon>Metschnikowiaceae</taxon>
        <taxon>Candidozyma</taxon>
    </lineage>
</organism>
<evidence type="ECO:0000256" key="7">
    <source>
        <dbReference type="ARBA" id="ARBA00022630"/>
    </source>
</evidence>
<feature type="domain" description="FAD-binding FR-type" evidence="16">
    <location>
        <begin position="159"/>
        <end position="264"/>
    </location>
</feature>
<dbReference type="Gene3D" id="3.40.50.80">
    <property type="entry name" value="Nucleotide-binding domain of ferredoxin-NADP reductase (FNR) module"/>
    <property type="match status" value="1"/>
</dbReference>
<dbReference type="PANTHER" id="PTHR43396">
    <property type="entry name" value="FLAVOHEMOPROTEIN"/>
    <property type="match status" value="1"/>
</dbReference>
<keyword evidence="7" id="KW-0285">Flavoprotein</keyword>
<dbReference type="InterPro" id="IPR000971">
    <property type="entry name" value="Globin"/>
</dbReference>
<dbReference type="PROSITE" id="PS01033">
    <property type="entry name" value="GLOBIN"/>
    <property type="match status" value="1"/>
</dbReference>
<comment type="caution">
    <text evidence="17">The sequence shown here is derived from an EMBL/GenBank/DDBJ whole genome shotgun (WGS) entry which is preliminary data.</text>
</comment>
<evidence type="ECO:0000259" key="15">
    <source>
        <dbReference type="PROSITE" id="PS01033"/>
    </source>
</evidence>
<keyword evidence="6" id="KW-0349">Heme</keyword>
<keyword evidence="12" id="KW-0520">NAD</keyword>
<dbReference type="GO" id="GO:0071949">
    <property type="term" value="F:FAD binding"/>
    <property type="evidence" value="ECO:0007669"/>
    <property type="project" value="TreeGrafter"/>
</dbReference>
<dbReference type="InterPro" id="IPR017938">
    <property type="entry name" value="Riboflavin_synthase-like_b-brl"/>
</dbReference>
<dbReference type="Pfam" id="PF00042">
    <property type="entry name" value="Globin"/>
    <property type="match status" value="1"/>
</dbReference>
<dbReference type="GO" id="GO:0071500">
    <property type="term" value="P:cellular response to nitrosative stress"/>
    <property type="evidence" value="ECO:0007669"/>
    <property type="project" value="EnsemblFungi"/>
</dbReference>
<dbReference type="FunFam" id="1.10.490.10:FF:000003">
    <property type="entry name" value="Flavohemoprotein"/>
    <property type="match status" value="1"/>
</dbReference>
<gene>
    <name evidence="17" type="ORF">CXQ85_002058</name>
</gene>
<feature type="domain" description="Globin" evidence="15">
    <location>
        <begin position="12"/>
        <end position="150"/>
    </location>
</feature>
<sequence length="386" mass="43203">MTIAPQIYKPQALTTAQKDLIKASVPILESSGLDLTKAFYDSMLNGNPEVRPFFNDTNQITYRQPKVLAFALLNYAKNIDDLTPLTDFVQQIVVKHVGLQVRAEHYPVVGSHLIATMGKLLGEKIATPEFVEAWSTAYGNLAQLLIDAEFAEYQKQPWDGFKDFVVTRIESETDDVKSVYFKPADGTKVAMPLRGQYLGFRFLIPGSDVEKSREYSISEYPESGEYRISVKKLDQGVISGYIHDTLKVGDTIKVAPPAGRFIYQETDKDVVLFAGGIGITPLVSIAEKALQDGKKVTLLFSNQRAESIPFEKWFQEKKDANAKFEFIRLNDDEGKRLSQAHFDALDLANSEVYMLGPLGYMDFVKGELTKRGKTDIHSEFFGPTAV</sequence>
<keyword evidence="5" id="KW-0216">Detoxification</keyword>
<evidence type="ECO:0000259" key="16">
    <source>
        <dbReference type="PROSITE" id="PS51384"/>
    </source>
</evidence>
<keyword evidence="10" id="KW-0521">NADP</keyword>
<dbReference type="EC" id="1.14.12.17" evidence="4"/>
<dbReference type="EMBL" id="PKFO01000003">
    <property type="protein sequence ID" value="PVH20273.1"/>
    <property type="molecule type" value="Genomic_DNA"/>
</dbReference>
<dbReference type="InterPro" id="IPR008333">
    <property type="entry name" value="Cbr1-like_FAD-bd_dom"/>
</dbReference>
<dbReference type="GO" id="GO:0020037">
    <property type="term" value="F:heme binding"/>
    <property type="evidence" value="ECO:0007669"/>
    <property type="project" value="InterPro"/>
</dbReference>
<evidence type="ECO:0000256" key="8">
    <source>
        <dbReference type="ARBA" id="ARBA00022723"/>
    </source>
</evidence>
<comment type="cofactor">
    <cofactor evidence="1">
        <name>heme b</name>
        <dbReference type="ChEBI" id="CHEBI:60344"/>
    </cofactor>
</comment>
<dbReference type="InterPro" id="IPR009050">
    <property type="entry name" value="Globin-like_sf"/>
</dbReference>
<comment type="cofactor">
    <cofactor evidence="2">
        <name>FAD</name>
        <dbReference type="ChEBI" id="CHEBI:57692"/>
    </cofactor>
</comment>
<dbReference type="SUPFAM" id="SSF46458">
    <property type="entry name" value="Globin-like"/>
    <property type="match status" value="1"/>
</dbReference>
<evidence type="ECO:0000256" key="14">
    <source>
        <dbReference type="ARBA" id="ARBA00049433"/>
    </source>
</evidence>
<dbReference type="InterPro" id="IPR012292">
    <property type="entry name" value="Globin/Proto"/>
</dbReference>
<evidence type="ECO:0000256" key="12">
    <source>
        <dbReference type="ARBA" id="ARBA00023027"/>
    </source>
</evidence>
<dbReference type="GO" id="GO:0070458">
    <property type="term" value="P:cellular detoxification of nitrogen compound"/>
    <property type="evidence" value="ECO:0007669"/>
    <property type="project" value="EnsemblFungi"/>
</dbReference>
<protein>
    <recommendedName>
        <fullName evidence="4">nitric oxide dioxygenase</fullName>
        <ecNumber evidence="4">1.14.12.17</ecNumber>
    </recommendedName>
</protein>
<dbReference type="InterPro" id="IPR039261">
    <property type="entry name" value="FNR_nucleotide-bd"/>
</dbReference>
<keyword evidence="18" id="KW-1185">Reference proteome</keyword>
<dbReference type="GO" id="GO:0046210">
    <property type="term" value="P:nitric oxide catabolic process"/>
    <property type="evidence" value="ECO:0007669"/>
    <property type="project" value="TreeGrafter"/>
</dbReference>
<evidence type="ECO:0000256" key="2">
    <source>
        <dbReference type="ARBA" id="ARBA00001974"/>
    </source>
</evidence>
<keyword evidence="8" id="KW-0479">Metal-binding</keyword>
<dbReference type="Proteomes" id="UP000244309">
    <property type="component" value="Unassembled WGS sequence"/>
</dbReference>
<comment type="catalytic activity">
    <reaction evidence="13">
        <text>2 nitric oxide + NADH + 2 O2 = 2 nitrate + NAD(+) + H(+)</text>
        <dbReference type="Rhea" id="RHEA:19469"/>
        <dbReference type="ChEBI" id="CHEBI:15378"/>
        <dbReference type="ChEBI" id="CHEBI:15379"/>
        <dbReference type="ChEBI" id="CHEBI:16480"/>
        <dbReference type="ChEBI" id="CHEBI:17632"/>
        <dbReference type="ChEBI" id="CHEBI:57540"/>
        <dbReference type="ChEBI" id="CHEBI:57945"/>
        <dbReference type="EC" id="1.14.12.17"/>
    </reaction>
</comment>
<evidence type="ECO:0000256" key="3">
    <source>
        <dbReference type="ARBA" id="ARBA00006401"/>
    </source>
</evidence>
<evidence type="ECO:0000313" key="18">
    <source>
        <dbReference type="Proteomes" id="UP000244309"/>
    </source>
</evidence>
<evidence type="ECO:0000256" key="10">
    <source>
        <dbReference type="ARBA" id="ARBA00022857"/>
    </source>
</evidence>
<dbReference type="OrthoDB" id="436496at2759"/>
<comment type="similarity">
    <text evidence="3">In the C-terminal section; belongs to the flavoprotein pyridine nucleotide cytochrome reductase family.</text>
</comment>
<evidence type="ECO:0000256" key="5">
    <source>
        <dbReference type="ARBA" id="ARBA00022575"/>
    </source>
</evidence>
<dbReference type="RefSeq" id="XP_025341213.1">
    <property type="nucleotide sequence ID" value="XM_025485748.1"/>
</dbReference>